<gene>
    <name evidence="1" type="ORF">WP8S17C03_34170</name>
</gene>
<organism evidence="1 2">
    <name type="scientific">Metapseudomonas otitidis</name>
    <dbReference type="NCBI Taxonomy" id="319939"/>
    <lineage>
        <taxon>Bacteria</taxon>
        <taxon>Pseudomonadati</taxon>
        <taxon>Pseudomonadota</taxon>
        <taxon>Gammaproteobacteria</taxon>
        <taxon>Pseudomonadales</taxon>
        <taxon>Pseudomonadaceae</taxon>
        <taxon>Metapseudomonas</taxon>
    </lineage>
</organism>
<accession>A0A6S5RPF7</accession>
<evidence type="ECO:0000313" key="2">
    <source>
        <dbReference type="Proteomes" id="UP000515591"/>
    </source>
</evidence>
<name>A0A6S5RPF7_9GAMM</name>
<proteinExistence type="predicted"/>
<dbReference type="Proteomes" id="UP000515591">
    <property type="component" value="Chromosome"/>
</dbReference>
<dbReference type="AlphaFoldDB" id="A0A6S5RPF7"/>
<sequence>MPTQRDIALHLDMSERNCRDVLKGLDLDWTTASLDEIRIAYIRDLREKAAGRGGSQVEALNNARIEESTVKAANGRLAYHEKLGTLVPAADAALALRDWCAFANREYLGGVEKVIHQLEAAHKISVDRDGVNRIVGATVSRIGGHADRLGQRIAGRGAAIQSPETDPDD</sequence>
<protein>
    <submittedName>
        <fullName evidence="1">Uncharacterized protein</fullName>
    </submittedName>
</protein>
<reference evidence="1 2" key="1">
    <citation type="submission" date="2019-12" db="EMBL/GenBank/DDBJ databases">
        <title>complete genome sequences of Pseudomonas otitidis str. WP8-S17-CRE-03 isolated from wastewater treatment plant effluent.</title>
        <authorList>
            <person name="Sekizuka T."/>
            <person name="Itokawa K."/>
            <person name="Yatsu K."/>
            <person name="Inamine Y."/>
            <person name="Kuroda M."/>
        </authorList>
    </citation>
    <scope>NUCLEOTIDE SEQUENCE [LARGE SCALE GENOMIC DNA]</scope>
    <source>
        <strain evidence="1 2">WP8-S17-CRE-03</strain>
    </source>
</reference>
<dbReference type="EMBL" id="AP022213">
    <property type="protein sequence ID" value="BBT17368.1"/>
    <property type="molecule type" value="Genomic_DNA"/>
</dbReference>
<dbReference type="RefSeq" id="WP_182850377.1">
    <property type="nucleotide sequence ID" value="NZ_AP022213.1"/>
</dbReference>
<evidence type="ECO:0000313" key="1">
    <source>
        <dbReference type="EMBL" id="BBT17368.1"/>
    </source>
</evidence>